<dbReference type="EMBL" id="FNTH01000001">
    <property type="protein sequence ID" value="SEC37438.1"/>
    <property type="molecule type" value="Genomic_DNA"/>
</dbReference>
<evidence type="ECO:0000313" key="1">
    <source>
        <dbReference type="EMBL" id="SEC37438.1"/>
    </source>
</evidence>
<evidence type="ECO:0000313" key="2">
    <source>
        <dbReference type="Proteomes" id="UP000198992"/>
    </source>
</evidence>
<protein>
    <submittedName>
        <fullName evidence="1">Uncharacterized protein</fullName>
    </submittedName>
</protein>
<gene>
    <name evidence="1" type="ORF">SAMN05444164_1684</name>
</gene>
<dbReference type="AlphaFoldDB" id="A0A1H4S051"/>
<organism evidence="1 2">
    <name type="scientific">Bradyrhizobium erythrophlei</name>
    <dbReference type="NCBI Taxonomy" id="1437360"/>
    <lineage>
        <taxon>Bacteria</taxon>
        <taxon>Pseudomonadati</taxon>
        <taxon>Pseudomonadota</taxon>
        <taxon>Alphaproteobacteria</taxon>
        <taxon>Hyphomicrobiales</taxon>
        <taxon>Nitrobacteraceae</taxon>
        <taxon>Bradyrhizobium</taxon>
    </lineage>
</organism>
<dbReference type="Proteomes" id="UP000198992">
    <property type="component" value="Unassembled WGS sequence"/>
</dbReference>
<sequence length="111" mass="12518">MYGLWLRAVMPHHAGPPQLAASFCHPARTSSFTRLTNGFSKKLDNHVAAVALYVAHYNLCRVHEALRTTPAKALGVTEKAWTRLLSLLKLRYLWPLRCPLKRLRIGAVSSR</sequence>
<reference evidence="1 2" key="1">
    <citation type="submission" date="2016-10" db="EMBL/GenBank/DDBJ databases">
        <authorList>
            <person name="de Groot N.N."/>
        </authorList>
    </citation>
    <scope>NUCLEOTIDE SEQUENCE [LARGE SCALE GENOMIC DNA]</scope>
    <source>
        <strain evidence="1 2">MT12</strain>
    </source>
</reference>
<name>A0A1H4S051_9BRAD</name>
<accession>A0A1H4S051</accession>
<proteinExistence type="predicted"/>